<accession>A0A839E040</accession>
<keyword evidence="7" id="KW-1185">Reference proteome</keyword>
<comment type="caution">
    <text evidence="6">The sequence shown here is derived from an EMBL/GenBank/DDBJ whole genome shotgun (WGS) entry which is preliminary data.</text>
</comment>
<dbReference type="RefSeq" id="WP_182544342.1">
    <property type="nucleotide sequence ID" value="NZ_JACGWZ010000003.1"/>
</dbReference>
<evidence type="ECO:0000256" key="3">
    <source>
        <dbReference type="HAMAP-Rule" id="MF_00272"/>
    </source>
</evidence>
<dbReference type="Proteomes" id="UP000569329">
    <property type="component" value="Unassembled WGS sequence"/>
</dbReference>
<evidence type="ECO:0000313" key="6">
    <source>
        <dbReference type="EMBL" id="MBA8825107.1"/>
    </source>
</evidence>
<dbReference type="GO" id="GO:0009249">
    <property type="term" value="P:protein lipoylation"/>
    <property type="evidence" value="ECO:0007669"/>
    <property type="project" value="TreeGrafter"/>
</dbReference>
<dbReference type="EMBL" id="JACGWZ010000003">
    <property type="protein sequence ID" value="MBA8825107.1"/>
    <property type="molecule type" value="Genomic_DNA"/>
</dbReference>
<feature type="domain" description="Lipoyl-binding" evidence="5">
    <location>
        <begin position="22"/>
        <end position="104"/>
    </location>
</feature>
<keyword evidence="2 3" id="KW-0450">Lipoyl</keyword>
<dbReference type="GO" id="GO:0019464">
    <property type="term" value="P:glycine decarboxylation via glycine cleavage system"/>
    <property type="evidence" value="ECO:0007669"/>
    <property type="project" value="UniProtKB-UniRule"/>
</dbReference>
<dbReference type="CDD" id="cd06848">
    <property type="entry name" value="GCS_H"/>
    <property type="match status" value="1"/>
</dbReference>
<dbReference type="PANTHER" id="PTHR11715">
    <property type="entry name" value="GLYCINE CLEAVAGE SYSTEM H PROTEIN"/>
    <property type="match status" value="1"/>
</dbReference>
<dbReference type="InterPro" id="IPR033753">
    <property type="entry name" value="GCV_H/Fam206"/>
</dbReference>
<dbReference type="PANTHER" id="PTHR11715:SF3">
    <property type="entry name" value="GLYCINE CLEAVAGE SYSTEM H PROTEIN-RELATED"/>
    <property type="match status" value="1"/>
</dbReference>
<dbReference type="InterPro" id="IPR003016">
    <property type="entry name" value="2-oxoA_DH_lipoyl-BS"/>
</dbReference>
<dbReference type="InterPro" id="IPR011053">
    <property type="entry name" value="Single_hybrid_motif"/>
</dbReference>
<dbReference type="PROSITE" id="PS50968">
    <property type="entry name" value="BIOTINYL_LIPOYL"/>
    <property type="match status" value="1"/>
</dbReference>
<dbReference type="HAMAP" id="MF_00272">
    <property type="entry name" value="GcvH"/>
    <property type="match status" value="1"/>
</dbReference>
<dbReference type="Gene3D" id="2.40.50.100">
    <property type="match status" value="1"/>
</dbReference>
<dbReference type="AlphaFoldDB" id="A0A839E040"/>
<protein>
    <recommendedName>
        <fullName evidence="3">Glycine cleavage system H protein</fullName>
    </recommendedName>
</protein>
<evidence type="ECO:0000256" key="4">
    <source>
        <dbReference type="PIRSR" id="PIRSR617453-50"/>
    </source>
</evidence>
<dbReference type="InterPro" id="IPR017453">
    <property type="entry name" value="GCV_H_sub"/>
</dbReference>
<comment type="cofactor">
    <cofactor evidence="3">
        <name>(R)-lipoate</name>
        <dbReference type="ChEBI" id="CHEBI:83088"/>
    </cofactor>
    <text evidence="3">Binds 1 lipoyl cofactor covalently.</text>
</comment>
<evidence type="ECO:0000256" key="1">
    <source>
        <dbReference type="ARBA" id="ARBA00009249"/>
    </source>
</evidence>
<name>A0A839E040_9PSEU</name>
<dbReference type="NCBIfam" id="NF002270">
    <property type="entry name" value="PRK01202.1"/>
    <property type="match status" value="1"/>
</dbReference>
<feature type="modified residue" description="N6-lipoyllysine" evidence="3 4">
    <location>
        <position position="63"/>
    </location>
</feature>
<proteinExistence type="inferred from homology"/>
<comment type="similarity">
    <text evidence="1 3">Belongs to the GcvH family.</text>
</comment>
<sequence length="124" mass="13212">MSLPAQLNYTAEHEWLEDRDSVVRVGVTPYAAEALGDIVYVQVPDVGQQIKAGEACGELESTKSVSDLYAPATGEVVAVNEAVVDDPSLVNADPFGQGWLMELRVSEKGELLTAEQYAELTGGA</sequence>
<dbReference type="GO" id="GO:0005960">
    <property type="term" value="C:glycine cleavage complex"/>
    <property type="evidence" value="ECO:0007669"/>
    <property type="project" value="InterPro"/>
</dbReference>
<evidence type="ECO:0000259" key="5">
    <source>
        <dbReference type="PROSITE" id="PS50968"/>
    </source>
</evidence>
<comment type="function">
    <text evidence="3">The glycine cleavage system catalyzes the degradation of glycine. The H protein shuttles the methylamine group of glycine from the P protein to the T protein.</text>
</comment>
<reference evidence="6 7" key="1">
    <citation type="submission" date="2020-07" db="EMBL/GenBank/DDBJ databases">
        <title>Sequencing the genomes of 1000 actinobacteria strains.</title>
        <authorList>
            <person name="Klenk H.-P."/>
        </authorList>
    </citation>
    <scope>NUCLEOTIDE SEQUENCE [LARGE SCALE GENOMIC DNA]</scope>
    <source>
        <strain evidence="6 7">DSM 45975</strain>
    </source>
</reference>
<dbReference type="SUPFAM" id="SSF51230">
    <property type="entry name" value="Single hybrid motif"/>
    <property type="match status" value="1"/>
</dbReference>
<dbReference type="PROSITE" id="PS00189">
    <property type="entry name" value="LIPOYL"/>
    <property type="match status" value="1"/>
</dbReference>
<evidence type="ECO:0000313" key="7">
    <source>
        <dbReference type="Proteomes" id="UP000569329"/>
    </source>
</evidence>
<dbReference type="InterPro" id="IPR002930">
    <property type="entry name" value="GCV_H"/>
</dbReference>
<evidence type="ECO:0000256" key="2">
    <source>
        <dbReference type="ARBA" id="ARBA00022823"/>
    </source>
</evidence>
<dbReference type="GO" id="GO:0005829">
    <property type="term" value="C:cytosol"/>
    <property type="evidence" value="ECO:0007669"/>
    <property type="project" value="TreeGrafter"/>
</dbReference>
<dbReference type="InterPro" id="IPR000089">
    <property type="entry name" value="Biotin_lipoyl"/>
</dbReference>
<organism evidence="6 7">
    <name type="scientific">Halosaccharopolyspora lacisalsi</name>
    <dbReference type="NCBI Taxonomy" id="1000566"/>
    <lineage>
        <taxon>Bacteria</taxon>
        <taxon>Bacillati</taxon>
        <taxon>Actinomycetota</taxon>
        <taxon>Actinomycetes</taxon>
        <taxon>Pseudonocardiales</taxon>
        <taxon>Pseudonocardiaceae</taxon>
        <taxon>Halosaccharopolyspora</taxon>
    </lineage>
</organism>
<dbReference type="Pfam" id="PF01597">
    <property type="entry name" value="GCV_H"/>
    <property type="match status" value="1"/>
</dbReference>
<gene>
    <name evidence="3" type="primary">gcvH</name>
    <name evidence="6" type="ORF">FHX42_002458</name>
</gene>
<dbReference type="NCBIfam" id="TIGR00527">
    <property type="entry name" value="gcvH"/>
    <property type="match status" value="1"/>
</dbReference>
<comment type="subunit">
    <text evidence="3">The glycine cleavage system is composed of four proteins: P, T, L and H.</text>
</comment>